<gene>
    <name evidence="2" type="ORF">DTL42_03170</name>
</gene>
<dbReference type="Pfam" id="PF12867">
    <property type="entry name" value="DinB_2"/>
    <property type="match status" value="1"/>
</dbReference>
<accession>A0A368KXI2</accession>
<proteinExistence type="predicted"/>
<dbReference type="Proteomes" id="UP000253562">
    <property type="component" value="Unassembled WGS sequence"/>
</dbReference>
<dbReference type="Gene3D" id="1.20.120.450">
    <property type="entry name" value="dinb family like domain"/>
    <property type="match status" value="1"/>
</dbReference>
<feature type="domain" description="DinB-like" evidence="1">
    <location>
        <begin position="144"/>
        <end position="269"/>
    </location>
</feature>
<dbReference type="InterPro" id="IPR034660">
    <property type="entry name" value="DinB/YfiT-like"/>
</dbReference>
<organism evidence="2 3">
    <name type="scientific">Bremerella cremea</name>
    <dbReference type="NCBI Taxonomy" id="1031537"/>
    <lineage>
        <taxon>Bacteria</taxon>
        <taxon>Pseudomonadati</taxon>
        <taxon>Planctomycetota</taxon>
        <taxon>Planctomycetia</taxon>
        <taxon>Pirellulales</taxon>
        <taxon>Pirellulaceae</taxon>
        <taxon>Bremerella</taxon>
    </lineage>
</organism>
<evidence type="ECO:0000259" key="1">
    <source>
        <dbReference type="Pfam" id="PF12867"/>
    </source>
</evidence>
<protein>
    <submittedName>
        <fullName evidence="2">DinB family protein</fullName>
    </submittedName>
</protein>
<dbReference type="AlphaFoldDB" id="A0A368KXI2"/>
<evidence type="ECO:0000313" key="3">
    <source>
        <dbReference type="Proteomes" id="UP000253562"/>
    </source>
</evidence>
<evidence type="ECO:0000313" key="2">
    <source>
        <dbReference type="EMBL" id="RCS54164.1"/>
    </source>
</evidence>
<dbReference type="InterPro" id="IPR024775">
    <property type="entry name" value="DinB-like"/>
</dbReference>
<dbReference type="SUPFAM" id="SSF109854">
    <property type="entry name" value="DinB/YfiT-like putative metalloenzymes"/>
    <property type="match status" value="1"/>
</dbReference>
<reference evidence="2 3" key="1">
    <citation type="submission" date="2018-07" db="EMBL/GenBank/DDBJ databases">
        <title>Comparative genomes isolates from brazilian mangrove.</title>
        <authorList>
            <person name="De Araujo J.E."/>
            <person name="Taketani R.G."/>
            <person name="Silva M.C.P."/>
            <person name="Lourenco M.V."/>
            <person name="Oliveira V.M."/>
            <person name="Andreote F.D."/>
        </authorList>
    </citation>
    <scope>NUCLEOTIDE SEQUENCE [LARGE SCALE GENOMIC DNA]</scope>
    <source>
        <strain evidence="2 3">HEX PRIS-MGV</strain>
    </source>
</reference>
<comment type="caution">
    <text evidence="2">The sequence shown here is derived from an EMBL/GenBank/DDBJ whole genome shotgun (WGS) entry which is preliminary data.</text>
</comment>
<name>A0A368KXI2_9BACT</name>
<sequence>MDAIGGPGSNRNRLHGEPTRLWKVGGMKKSNTPAVCWFSASIASNLNYVADLKKFNVVLNALKEPNLPQTPHERNRAKGARLEELNELCSSFGCLADSRYACSFRGSYKEKMMTQPAPFQRYLDLAPETDCYETLKEQFVQLFPCFQGMEEEKTTIVHPPYAWTIKQIVGHLIDTERVFTYRALRFARADTTPLPGFDQDLFMQEANFNQRPYHELVQEFMLVRQGTIEMFRTFPEEAFEREGNASGFPWTVRQLGRCMVGHVRHHWQIVEQRLAHA</sequence>
<dbReference type="EMBL" id="QPEX01000010">
    <property type="protein sequence ID" value="RCS54164.1"/>
    <property type="molecule type" value="Genomic_DNA"/>
</dbReference>